<accession>A0ABX9CJG8</accession>
<dbReference type="InterPro" id="IPR001387">
    <property type="entry name" value="Cro/C1-type_HTH"/>
</dbReference>
<gene>
    <name evidence="2" type="ORF">GAR05_02518</name>
</gene>
<name>A0ABX9CJG8_9ACTN</name>
<evidence type="ECO:0000259" key="1">
    <source>
        <dbReference type="PROSITE" id="PS50943"/>
    </source>
</evidence>
<dbReference type="InterPro" id="IPR010982">
    <property type="entry name" value="Lambda_DNA-bd_dom_sf"/>
</dbReference>
<dbReference type="SUPFAM" id="SSF47413">
    <property type="entry name" value="lambda repressor-like DNA-binding domains"/>
    <property type="match status" value="1"/>
</dbReference>
<reference evidence="2 3" key="1">
    <citation type="submission" date="2018-03" db="EMBL/GenBank/DDBJ databases">
        <title>Genomic framework for the identification of Micromonospora saelicesensis and Micromonospora noduli.</title>
        <authorList>
            <person name="Riesco R."/>
            <person name="Trujillo M.E."/>
        </authorList>
    </citation>
    <scope>NUCLEOTIDE SEQUENCE [LARGE SCALE GENOMIC DNA]</scope>
    <source>
        <strain evidence="2 3">GAR05</strain>
    </source>
</reference>
<dbReference type="PROSITE" id="PS50943">
    <property type="entry name" value="HTH_CROC1"/>
    <property type="match status" value="1"/>
</dbReference>
<keyword evidence="3" id="KW-1185">Reference proteome</keyword>
<dbReference type="Proteomes" id="UP000249334">
    <property type="component" value="Unassembled WGS sequence"/>
</dbReference>
<organism evidence="2 3">
    <name type="scientific">Micromonospora saelicesensis</name>
    <dbReference type="NCBI Taxonomy" id="285676"/>
    <lineage>
        <taxon>Bacteria</taxon>
        <taxon>Bacillati</taxon>
        <taxon>Actinomycetota</taxon>
        <taxon>Actinomycetes</taxon>
        <taxon>Micromonosporales</taxon>
        <taxon>Micromonosporaceae</taxon>
        <taxon>Micromonospora</taxon>
    </lineage>
</organism>
<dbReference type="Gene3D" id="1.10.260.40">
    <property type="entry name" value="lambda repressor-like DNA-binding domains"/>
    <property type="match status" value="1"/>
</dbReference>
<dbReference type="CDD" id="cd00093">
    <property type="entry name" value="HTH_XRE"/>
    <property type="match status" value="1"/>
</dbReference>
<evidence type="ECO:0000313" key="3">
    <source>
        <dbReference type="Proteomes" id="UP000249334"/>
    </source>
</evidence>
<dbReference type="Pfam" id="PF05973">
    <property type="entry name" value="Gp49"/>
    <property type="match status" value="1"/>
</dbReference>
<comment type="caution">
    <text evidence="2">The sequence shown here is derived from an EMBL/GenBank/DDBJ whole genome shotgun (WGS) entry which is preliminary data.</text>
</comment>
<dbReference type="SMART" id="SM00530">
    <property type="entry name" value="HTH_XRE"/>
    <property type="match status" value="1"/>
</dbReference>
<proteinExistence type="predicted"/>
<dbReference type="InterPro" id="IPR009241">
    <property type="entry name" value="HigB-like"/>
</dbReference>
<dbReference type="EMBL" id="PXXW01000019">
    <property type="protein sequence ID" value="RAN99769.1"/>
    <property type="molecule type" value="Genomic_DNA"/>
</dbReference>
<protein>
    <recommendedName>
        <fullName evidence="1">HTH cro/C1-type domain-containing protein</fullName>
    </recommendedName>
</protein>
<sequence>MKSGGNDPTYSIDAMGWGSVELEPEVRDWLEELPTADFARAAFYIDLLAGRGVLLGEPHSRQLDGKLRELRFYLERDAVRVTYWIASDRRIILLTVFRKTRMREDREVERARRAFERCVAERHIVNEGGRAMSDRLDWNDLRERRMTEPGAAETYEATRIAFELGQEVRHLREGHGWSQSQLARAAGMTQSAVARFEAGGTVPTLPVLERLARALDRRLDVRFTPNADAA</sequence>
<feature type="domain" description="HTH cro/C1-type" evidence="1">
    <location>
        <begin position="168"/>
        <end position="222"/>
    </location>
</feature>
<evidence type="ECO:0000313" key="2">
    <source>
        <dbReference type="EMBL" id="RAN99769.1"/>
    </source>
</evidence>
<dbReference type="Pfam" id="PF13560">
    <property type="entry name" value="HTH_31"/>
    <property type="match status" value="1"/>
</dbReference>